<evidence type="ECO:0000313" key="2">
    <source>
        <dbReference type="Proteomes" id="UP001066276"/>
    </source>
</evidence>
<dbReference type="AlphaFoldDB" id="A0AAV7NNE0"/>
<gene>
    <name evidence="1" type="ORF">NDU88_005774</name>
</gene>
<dbReference type="EMBL" id="JANPWB010000012">
    <property type="protein sequence ID" value="KAJ1117576.1"/>
    <property type="molecule type" value="Genomic_DNA"/>
</dbReference>
<evidence type="ECO:0000313" key="1">
    <source>
        <dbReference type="EMBL" id="KAJ1117576.1"/>
    </source>
</evidence>
<proteinExistence type="predicted"/>
<organism evidence="1 2">
    <name type="scientific">Pleurodeles waltl</name>
    <name type="common">Iberian ribbed newt</name>
    <dbReference type="NCBI Taxonomy" id="8319"/>
    <lineage>
        <taxon>Eukaryota</taxon>
        <taxon>Metazoa</taxon>
        <taxon>Chordata</taxon>
        <taxon>Craniata</taxon>
        <taxon>Vertebrata</taxon>
        <taxon>Euteleostomi</taxon>
        <taxon>Amphibia</taxon>
        <taxon>Batrachia</taxon>
        <taxon>Caudata</taxon>
        <taxon>Salamandroidea</taxon>
        <taxon>Salamandridae</taxon>
        <taxon>Pleurodelinae</taxon>
        <taxon>Pleurodeles</taxon>
    </lineage>
</organism>
<protein>
    <submittedName>
        <fullName evidence="1">Uncharacterized protein</fullName>
    </submittedName>
</protein>
<comment type="caution">
    <text evidence="1">The sequence shown here is derived from an EMBL/GenBank/DDBJ whole genome shotgun (WGS) entry which is preliminary data.</text>
</comment>
<reference evidence="1" key="1">
    <citation type="journal article" date="2022" name="bioRxiv">
        <title>Sequencing and chromosome-scale assembly of the giantPleurodeles waltlgenome.</title>
        <authorList>
            <person name="Brown T."/>
            <person name="Elewa A."/>
            <person name="Iarovenko S."/>
            <person name="Subramanian E."/>
            <person name="Araus A.J."/>
            <person name="Petzold A."/>
            <person name="Susuki M."/>
            <person name="Suzuki K.-i.T."/>
            <person name="Hayashi T."/>
            <person name="Toyoda A."/>
            <person name="Oliveira C."/>
            <person name="Osipova E."/>
            <person name="Leigh N.D."/>
            <person name="Simon A."/>
            <person name="Yun M.H."/>
        </authorList>
    </citation>
    <scope>NUCLEOTIDE SEQUENCE</scope>
    <source>
        <strain evidence="1">20211129_DDA</strain>
        <tissue evidence="1">Liver</tissue>
    </source>
</reference>
<sequence length="119" mass="13536">MVVGCHRQGIREARQWLRRQHGGRLVEELRYATHLSRVKRPARKDIYAFSGTDGRLRDCAIRHQLLFSPRRPLVAETSLGSGAAQAPKWHTEHGTNWWCCGTALPLAAQLGSSGRRRQR</sequence>
<dbReference type="Proteomes" id="UP001066276">
    <property type="component" value="Chromosome 8"/>
</dbReference>
<accession>A0AAV7NNE0</accession>
<name>A0AAV7NNE0_PLEWA</name>
<keyword evidence="2" id="KW-1185">Reference proteome</keyword>